<feature type="compositionally biased region" description="Basic and acidic residues" evidence="1">
    <location>
        <begin position="186"/>
        <end position="196"/>
    </location>
</feature>
<feature type="compositionally biased region" description="Acidic residues" evidence="1">
    <location>
        <begin position="233"/>
        <end position="245"/>
    </location>
</feature>
<organism evidence="2 3">
    <name type="scientific">Aspergillus mulundensis</name>
    <dbReference type="NCBI Taxonomy" id="1810919"/>
    <lineage>
        <taxon>Eukaryota</taxon>
        <taxon>Fungi</taxon>
        <taxon>Dikarya</taxon>
        <taxon>Ascomycota</taxon>
        <taxon>Pezizomycotina</taxon>
        <taxon>Eurotiomycetes</taxon>
        <taxon>Eurotiomycetidae</taxon>
        <taxon>Eurotiales</taxon>
        <taxon>Aspergillaceae</taxon>
        <taxon>Aspergillus</taxon>
        <taxon>Aspergillus subgen. Nidulantes</taxon>
    </lineage>
</organism>
<feature type="region of interest" description="Disordered" evidence="1">
    <location>
        <begin position="104"/>
        <end position="127"/>
    </location>
</feature>
<feature type="region of interest" description="Disordered" evidence="1">
    <location>
        <begin position="186"/>
        <end position="262"/>
    </location>
</feature>
<feature type="compositionally biased region" description="Low complexity" evidence="1">
    <location>
        <begin position="199"/>
        <end position="211"/>
    </location>
</feature>
<evidence type="ECO:0000313" key="3">
    <source>
        <dbReference type="Proteomes" id="UP000256690"/>
    </source>
</evidence>
<sequence length="262" mass="27832">MPLSDFTLRSTWHASSEGRTIPDFVLEGGKGGRFDKILAHRYALTCATFNTRTSILKEGPRLLAQFKATKAVPRGQRVAYNKFLVTTLRGVEGFVEREIKHKHLGQKAGTGTPAAGGGGGGTVSVSTSTSERDEVFSAYAAFLNFVEVQGGRRFSLLGLSPSSGAGAGEAGCEVYVAGGDWSERKREEGMGAERKVSLAKSASASASASASGDRESLFRAQRQKYMEDVGLGESEDEDGDEDGDGFENGSGNDGDEDKARRN</sequence>
<evidence type="ECO:0000256" key="1">
    <source>
        <dbReference type="SAM" id="MobiDB-lite"/>
    </source>
</evidence>
<accession>A0A3D8RJR6</accession>
<dbReference type="RefSeq" id="XP_026602055.1">
    <property type="nucleotide sequence ID" value="XM_026748965.1"/>
</dbReference>
<reference evidence="2 3" key="1">
    <citation type="journal article" date="2018" name="IMA Fungus">
        <title>IMA Genome-F 9: Draft genome sequence of Annulohypoxylon stygium, Aspergillus mulundensis, Berkeleyomyces basicola (syn. Thielaviopsis basicola), Ceratocystis smalleyi, two Cercospora beticola strains, Coleophoma cylindrospora, Fusarium fracticaudum, Phialophora cf. hyalina, and Morchella septimelata.</title>
        <authorList>
            <person name="Wingfield B.D."/>
            <person name="Bills G.F."/>
            <person name="Dong Y."/>
            <person name="Huang W."/>
            <person name="Nel W.J."/>
            <person name="Swalarsk-Parry B.S."/>
            <person name="Vaghefi N."/>
            <person name="Wilken P.M."/>
            <person name="An Z."/>
            <person name="de Beer Z.W."/>
            <person name="De Vos L."/>
            <person name="Chen L."/>
            <person name="Duong T.A."/>
            <person name="Gao Y."/>
            <person name="Hammerbacher A."/>
            <person name="Kikkert J.R."/>
            <person name="Li Y."/>
            <person name="Li H."/>
            <person name="Li K."/>
            <person name="Li Q."/>
            <person name="Liu X."/>
            <person name="Ma X."/>
            <person name="Naidoo K."/>
            <person name="Pethybridge S.J."/>
            <person name="Sun J."/>
            <person name="Steenkamp E.T."/>
            <person name="van der Nest M.A."/>
            <person name="van Wyk S."/>
            <person name="Wingfield M.J."/>
            <person name="Xiong C."/>
            <person name="Yue Q."/>
            <person name="Zhang X."/>
        </authorList>
    </citation>
    <scope>NUCLEOTIDE SEQUENCE [LARGE SCALE GENOMIC DNA]</scope>
    <source>
        <strain evidence="2 3">DSM 5745</strain>
    </source>
</reference>
<gene>
    <name evidence="2" type="ORF">DSM5745_06949</name>
</gene>
<keyword evidence="3" id="KW-1185">Reference proteome</keyword>
<dbReference type="Proteomes" id="UP000256690">
    <property type="component" value="Unassembled WGS sequence"/>
</dbReference>
<name>A0A3D8RJR6_9EURO</name>
<protein>
    <submittedName>
        <fullName evidence="2">Uncharacterized protein</fullName>
    </submittedName>
</protein>
<comment type="caution">
    <text evidence="2">The sequence shown here is derived from an EMBL/GenBank/DDBJ whole genome shotgun (WGS) entry which is preliminary data.</text>
</comment>
<dbReference type="GeneID" id="38117319"/>
<dbReference type="EMBL" id="PVWQ01000008">
    <property type="protein sequence ID" value="RDW74287.1"/>
    <property type="molecule type" value="Genomic_DNA"/>
</dbReference>
<dbReference type="AlphaFoldDB" id="A0A3D8RJR6"/>
<proteinExistence type="predicted"/>
<dbReference type="OrthoDB" id="10519413at2759"/>
<evidence type="ECO:0000313" key="2">
    <source>
        <dbReference type="EMBL" id="RDW74287.1"/>
    </source>
</evidence>